<dbReference type="GO" id="GO:0003677">
    <property type="term" value="F:DNA binding"/>
    <property type="evidence" value="ECO:0007669"/>
    <property type="project" value="UniProtKB-KW"/>
</dbReference>
<dbReference type="GO" id="GO:0006950">
    <property type="term" value="P:response to stress"/>
    <property type="evidence" value="ECO:0007669"/>
    <property type="project" value="TreeGrafter"/>
</dbReference>
<dbReference type="PANTHER" id="PTHR33164">
    <property type="entry name" value="TRANSCRIPTIONAL REGULATOR, MARR FAMILY"/>
    <property type="match status" value="1"/>
</dbReference>
<dbReference type="Proteomes" id="UP000228945">
    <property type="component" value="Chromosome"/>
</dbReference>
<evidence type="ECO:0000313" key="5">
    <source>
        <dbReference type="EMBL" id="ATQ43976.1"/>
    </source>
</evidence>
<protein>
    <submittedName>
        <fullName evidence="5">MarR family transcriptional regulator</fullName>
    </submittedName>
</protein>
<dbReference type="InterPro" id="IPR023187">
    <property type="entry name" value="Tscrpt_reg_MarR-type_CS"/>
</dbReference>
<dbReference type="Pfam" id="PF12802">
    <property type="entry name" value="MarR_2"/>
    <property type="match status" value="1"/>
</dbReference>
<dbReference type="SMART" id="SM00347">
    <property type="entry name" value="HTH_MARR"/>
    <property type="match status" value="1"/>
</dbReference>
<dbReference type="OrthoDB" id="7427954at2"/>
<feature type="domain" description="HTH marR-type" evidence="4">
    <location>
        <begin position="13"/>
        <end position="142"/>
    </location>
</feature>
<reference evidence="5 6" key="1">
    <citation type="submission" date="2017-10" db="EMBL/GenBank/DDBJ databases">
        <title>Genome sequence of Caulobacter mirabilis FWC38.</title>
        <authorList>
            <person name="Fiebig A."/>
            <person name="Crosson S."/>
        </authorList>
    </citation>
    <scope>NUCLEOTIDE SEQUENCE [LARGE SCALE GENOMIC DNA]</scope>
    <source>
        <strain evidence="5 6">FWC 38</strain>
    </source>
</reference>
<evidence type="ECO:0000256" key="2">
    <source>
        <dbReference type="ARBA" id="ARBA00023125"/>
    </source>
</evidence>
<dbReference type="InterPro" id="IPR036390">
    <property type="entry name" value="WH_DNA-bd_sf"/>
</dbReference>
<evidence type="ECO:0000256" key="3">
    <source>
        <dbReference type="ARBA" id="ARBA00023163"/>
    </source>
</evidence>
<proteinExistence type="predicted"/>
<evidence type="ECO:0000313" key="6">
    <source>
        <dbReference type="Proteomes" id="UP000228945"/>
    </source>
</evidence>
<organism evidence="5 6">
    <name type="scientific">Caulobacter mirabilis</name>
    <dbReference type="NCBI Taxonomy" id="69666"/>
    <lineage>
        <taxon>Bacteria</taxon>
        <taxon>Pseudomonadati</taxon>
        <taxon>Pseudomonadota</taxon>
        <taxon>Alphaproteobacteria</taxon>
        <taxon>Caulobacterales</taxon>
        <taxon>Caulobacteraceae</taxon>
        <taxon>Caulobacter</taxon>
    </lineage>
</organism>
<dbReference type="Gene3D" id="1.10.10.10">
    <property type="entry name" value="Winged helix-like DNA-binding domain superfamily/Winged helix DNA-binding domain"/>
    <property type="match status" value="1"/>
</dbReference>
<dbReference type="KEGG" id="cmb:CSW64_17075"/>
<dbReference type="SUPFAM" id="SSF46785">
    <property type="entry name" value="Winged helix' DNA-binding domain"/>
    <property type="match status" value="1"/>
</dbReference>
<dbReference type="GO" id="GO:0003700">
    <property type="term" value="F:DNA-binding transcription factor activity"/>
    <property type="evidence" value="ECO:0007669"/>
    <property type="project" value="InterPro"/>
</dbReference>
<evidence type="ECO:0000256" key="1">
    <source>
        <dbReference type="ARBA" id="ARBA00023015"/>
    </source>
</evidence>
<gene>
    <name evidence="5" type="ORF">CSW64_17075</name>
</gene>
<dbReference type="InterPro" id="IPR000835">
    <property type="entry name" value="HTH_MarR-typ"/>
</dbReference>
<dbReference type="PROSITE" id="PS50995">
    <property type="entry name" value="HTH_MARR_2"/>
    <property type="match status" value="1"/>
</dbReference>
<dbReference type="InterPro" id="IPR039422">
    <property type="entry name" value="MarR/SlyA-like"/>
</dbReference>
<keyword evidence="3" id="KW-0804">Transcription</keyword>
<keyword evidence="6" id="KW-1185">Reference proteome</keyword>
<dbReference type="InterPro" id="IPR036388">
    <property type="entry name" value="WH-like_DNA-bd_sf"/>
</dbReference>
<keyword evidence="1" id="KW-0805">Transcription regulation</keyword>
<dbReference type="PANTHER" id="PTHR33164:SF64">
    <property type="entry name" value="TRANSCRIPTIONAL REGULATOR SLYA"/>
    <property type="match status" value="1"/>
</dbReference>
<dbReference type="EMBL" id="CP024201">
    <property type="protein sequence ID" value="ATQ43976.1"/>
    <property type="molecule type" value="Genomic_DNA"/>
</dbReference>
<dbReference type="AlphaFoldDB" id="A0A2D2B175"/>
<sequence length="157" mass="17060">MTNPAPPSTPGFGTRLRRLIDRLDRDVQTLYREAGVRFEPRWYAVFVSLRDHGPATVGELAQRLDVTHAAVSQVRAALLSAGLIETRPDPRDGRRHTLVLSPEGEATAQRLQPLWDAINAATAGILASEAPGLLQGLDDLAAALDRQPLKTRVASLL</sequence>
<dbReference type="InterPro" id="IPR011991">
    <property type="entry name" value="ArsR-like_HTH"/>
</dbReference>
<name>A0A2D2B175_9CAUL</name>
<accession>A0A2D2B175</accession>
<keyword evidence="2" id="KW-0238">DNA-binding</keyword>
<evidence type="ECO:0000259" key="4">
    <source>
        <dbReference type="PROSITE" id="PS50995"/>
    </source>
</evidence>
<dbReference type="PROSITE" id="PS01117">
    <property type="entry name" value="HTH_MARR_1"/>
    <property type="match status" value="1"/>
</dbReference>
<dbReference type="CDD" id="cd00090">
    <property type="entry name" value="HTH_ARSR"/>
    <property type="match status" value="1"/>
</dbReference>